<feature type="region of interest" description="Disordered" evidence="1">
    <location>
        <begin position="1"/>
        <end position="21"/>
    </location>
</feature>
<name>A0A7W8P8K9_9BURK</name>
<dbReference type="AlphaFoldDB" id="A0A7W8P8K9"/>
<evidence type="ECO:0000313" key="3">
    <source>
        <dbReference type="Proteomes" id="UP000592820"/>
    </source>
</evidence>
<dbReference type="Proteomes" id="UP000592820">
    <property type="component" value="Unassembled WGS sequence"/>
</dbReference>
<reference evidence="2 3" key="1">
    <citation type="submission" date="2020-08" db="EMBL/GenBank/DDBJ databases">
        <title>Genomic Encyclopedia of Type Strains, Phase IV (KMG-V): Genome sequencing to study the core and pangenomes of soil and plant-associated prokaryotes.</title>
        <authorList>
            <person name="Whitman W."/>
        </authorList>
    </citation>
    <scope>NUCLEOTIDE SEQUENCE [LARGE SCALE GENOMIC DNA]</scope>
    <source>
        <strain evidence="2 3">JPY162</strain>
    </source>
</reference>
<sequence length="49" mass="5285">MSPFVHLASRGQSLNDVDQWRDPVNAPDATGIGTIADKSYHPYLSSTPA</sequence>
<protein>
    <submittedName>
        <fullName evidence="2">Uncharacterized protein</fullName>
    </submittedName>
</protein>
<gene>
    <name evidence="2" type="ORF">HDG41_008072</name>
</gene>
<evidence type="ECO:0000256" key="1">
    <source>
        <dbReference type="SAM" id="MobiDB-lite"/>
    </source>
</evidence>
<organism evidence="2 3">
    <name type="scientific">Paraburkholderia youngii</name>
    <dbReference type="NCBI Taxonomy" id="2782701"/>
    <lineage>
        <taxon>Bacteria</taxon>
        <taxon>Pseudomonadati</taxon>
        <taxon>Pseudomonadota</taxon>
        <taxon>Betaproteobacteria</taxon>
        <taxon>Burkholderiales</taxon>
        <taxon>Burkholderiaceae</taxon>
        <taxon>Paraburkholderia</taxon>
    </lineage>
</organism>
<proteinExistence type="predicted"/>
<comment type="caution">
    <text evidence="2">The sequence shown here is derived from an EMBL/GenBank/DDBJ whole genome shotgun (WGS) entry which is preliminary data.</text>
</comment>
<evidence type="ECO:0000313" key="2">
    <source>
        <dbReference type="EMBL" id="MBB5405973.1"/>
    </source>
</evidence>
<dbReference type="EMBL" id="JACHDE010000053">
    <property type="protein sequence ID" value="MBB5405973.1"/>
    <property type="molecule type" value="Genomic_DNA"/>
</dbReference>
<accession>A0A7W8P8K9</accession>